<dbReference type="InterPro" id="IPR033133">
    <property type="entry name" value="PUM-HD"/>
</dbReference>
<dbReference type="KEGG" id="soe:110788915"/>
<feature type="compositionally biased region" description="Acidic residues" evidence="5">
    <location>
        <begin position="468"/>
        <end position="479"/>
    </location>
</feature>
<dbReference type="Proteomes" id="UP000813463">
    <property type="component" value="Chromosome 3"/>
</dbReference>
<evidence type="ECO:0000259" key="6">
    <source>
        <dbReference type="PROSITE" id="PS50303"/>
    </source>
</evidence>
<evidence type="ECO:0000256" key="5">
    <source>
        <dbReference type="SAM" id="MobiDB-lite"/>
    </source>
</evidence>
<dbReference type="OrthoDB" id="497380at2759"/>
<protein>
    <submittedName>
        <fullName evidence="8">Pumilio homolog 24</fullName>
    </submittedName>
</protein>
<evidence type="ECO:0000256" key="3">
    <source>
        <dbReference type="ARBA" id="ARBA00022884"/>
    </source>
</evidence>
<feature type="repeat" description="Pumilio" evidence="4">
    <location>
        <begin position="122"/>
        <end position="157"/>
    </location>
</feature>
<feature type="repeat" description="Pumilio" evidence="4">
    <location>
        <begin position="193"/>
        <end position="230"/>
    </location>
</feature>
<sequence length="653" mass="72671">MAPRDKSHASNKRKRTAGGKSEAADITKIYKKPKQLTSTNNNNKKPIPAKPFKKKPEIPAKDGPLSKKELRQIAKEKTEARKKKSKRHFTLEQELALLWEKMRRRNISKEERSKFVSEALQKMKGKIPEIASSHISSRVLQTCVKYCSDVERDAVYEELRPHLLTLASSTYAVHLVTKMFDNASKFQLPRLISILHGHVAQLLRHSVGSIVVEHAYEMANAAQKRELLMELYSTELQLFKDLANMKENKIVDIISKIGLKKLSVLRHMTCVLQPILEKGIVDHSIIHKALIEYLSIADKLSAEDVVKQLSGSLLVRMIHTKDGSRIGMLCVKHGSAKERKKLVKGMKGHVGKIAHDQCGSMVLVSVLSTVDDTKLVTKVIIRELQPILSELVLDKSGRRPLLQLLHPNCQSYLSLDDLASLDASVPSLSSKEAEKEAVDCEDKLAQSGDNDEDDKKEAEHDIKLPASEADESMEPEEEDTHLAEGGKKDPLIRRQELLVKSGLAESLVDVCVESAEELLKSNFGKDVLYEVAVGGVDGILRPTLDEKLTSLYEKVAALAAQPKSDESEHILENYYSSRTIRKLVLECPTFASILWQTALKGNSKLWAAGHSSKVVAAFVESSDPMVKKLASKELQPLISSGVLKVSENKPAKK</sequence>
<dbReference type="FunFam" id="1.25.10.10:FF:000818">
    <property type="entry name" value="Pumilio homolog 24"/>
    <property type="match status" value="1"/>
</dbReference>
<dbReference type="GO" id="GO:0005730">
    <property type="term" value="C:nucleolus"/>
    <property type="evidence" value="ECO:0000318"/>
    <property type="project" value="GO_Central"/>
</dbReference>
<evidence type="ECO:0000256" key="2">
    <source>
        <dbReference type="ARBA" id="ARBA00022845"/>
    </source>
</evidence>
<dbReference type="PANTHER" id="PTHR13389:SF0">
    <property type="entry name" value="PUMILIO HOMOLOG 3"/>
    <property type="match status" value="1"/>
</dbReference>
<dbReference type="GO" id="GO:0006417">
    <property type="term" value="P:regulation of translation"/>
    <property type="evidence" value="ECO:0000318"/>
    <property type="project" value="GO_Central"/>
</dbReference>
<dbReference type="PROSITE" id="PS50302">
    <property type="entry name" value="PUM"/>
    <property type="match status" value="2"/>
</dbReference>
<evidence type="ECO:0000313" key="8">
    <source>
        <dbReference type="RefSeq" id="XP_021849240.1"/>
    </source>
</evidence>
<keyword evidence="2" id="KW-0810">Translation regulation</keyword>
<organism evidence="7 8">
    <name type="scientific">Spinacia oleracea</name>
    <name type="common">Spinach</name>
    <dbReference type="NCBI Taxonomy" id="3562"/>
    <lineage>
        <taxon>Eukaryota</taxon>
        <taxon>Viridiplantae</taxon>
        <taxon>Streptophyta</taxon>
        <taxon>Embryophyta</taxon>
        <taxon>Tracheophyta</taxon>
        <taxon>Spermatophyta</taxon>
        <taxon>Magnoliopsida</taxon>
        <taxon>eudicotyledons</taxon>
        <taxon>Gunneridae</taxon>
        <taxon>Pentapetalae</taxon>
        <taxon>Caryophyllales</taxon>
        <taxon>Chenopodiaceae</taxon>
        <taxon>Chenopodioideae</taxon>
        <taxon>Anserineae</taxon>
        <taxon>Spinacia</taxon>
    </lineage>
</organism>
<dbReference type="PANTHER" id="PTHR13389">
    <property type="entry name" value="PUMILIO HOMOLOG 3"/>
    <property type="match status" value="1"/>
</dbReference>
<keyword evidence="1" id="KW-0677">Repeat</keyword>
<dbReference type="GO" id="GO:0003729">
    <property type="term" value="F:mRNA binding"/>
    <property type="evidence" value="ECO:0000318"/>
    <property type="project" value="GO_Central"/>
</dbReference>
<dbReference type="AlphaFoldDB" id="A0A9R0JWL8"/>
<keyword evidence="7" id="KW-1185">Reference proteome</keyword>
<feature type="domain" description="PUM-HD" evidence="6">
    <location>
        <begin position="94"/>
        <end position="445"/>
    </location>
</feature>
<proteinExistence type="predicted"/>
<accession>A0A9R0JWL8</accession>
<evidence type="ECO:0000256" key="1">
    <source>
        <dbReference type="ARBA" id="ARBA00022737"/>
    </source>
</evidence>
<dbReference type="GeneID" id="110788915"/>
<dbReference type="SUPFAM" id="SSF48371">
    <property type="entry name" value="ARM repeat"/>
    <property type="match status" value="1"/>
</dbReference>
<reference evidence="7" key="1">
    <citation type="journal article" date="2021" name="Nat. Commun.">
        <title>Genomic analyses provide insights into spinach domestication and the genetic basis of agronomic traits.</title>
        <authorList>
            <person name="Cai X."/>
            <person name="Sun X."/>
            <person name="Xu C."/>
            <person name="Sun H."/>
            <person name="Wang X."/>
            <person name="Ge C."/>
            <person name="Zhang Z."/>
            <person name="Wang Q."/>
            <person name="Fei Z."/>
            <person name="Jiao C."/>
            <person name="Wang Q."/>
        </authorList>
    </citation>
    <scope>NUCLEOTIDE SEQUENCE [LARGE SCALE GENOMIC DNA]</scope>
    <source>
        <strain evidence="7">cv. Varoflay</strain>
    </source>
</reference>
<dbReference type="Pfam" id="PF00806">
    <property type="entry name" value="PUF"/>
    <property type="match status" value="2"/>
</dbReference>
<dbReference type="Gene3D" id="1.25.10.10">
    <property type="entry name" value="Leucine-rich Repeat Variant"/>
    <property type="match status" value="1"/>
</dbReference>
<keyword evidence="3" id="KW-0694">RNA-binding</keyword>
<feature type="compositionally biased region" description="Basic and acidic residues" evidence="5">
    <location>
        <begin position="431"/>
        <end position="444"/>
    </location>
</feature>
<dbReference type="InterPro" id="IPR040059">
    <property type="entry name" value="PUM3"/>
</dbReference>
<evidence type="ECO:0000256" key="4">
    <source>
        <dbReference type="PROSITE-ProRule" id="PRU00317"/>
    </source>
</evidence>
<feature type="compositionally biased region" description="Basic and acidic residues" evidence="5">
    <location>
        <begin position="54"/>
        <end position="70"/>
    </location>
</feature>
<evidence type="ECO:0000313" key="7">
    <source>
        <dbReference type="Proteomes" id="UP000813463"/>
    </source>
</evidence>
<feature type="compositionally biased region" description="Basic and acidic residues" evidence="5">
    <location>
        <begin position="453"/>
        <end position="463"/>
    </location>
</feature>
<dbReference type="RefSeq" id="XP_021849240.1">
    <property type="nucleotide sequence ID" value="XM_021993548.2"/>
</dbReference>
<dbReference type="InterPro" id="IPR001313">
    <property type="entry name" value="Pumilio_RNA-bd_rpt"/>
</dbReference>
<reference evidence="8" key="2">
    <citation type="submission" date="2025-08" db="UniProtKB">
        <authorList>
            <consortium name="RefSeq"/>
        </authorList>
    </citation>
    <scope>IDENTIFICATION</scope>
    <source>
        <tissue evidence="8">Leaf</tissue>
    </source>
</reference>
<dbReference type="PROSITE" id="PS50303">
    <property type="entry name" value="PUM_HD"/>
    <property type="match status" value="1"/>
</dbReference>
<name>A0A9R0JWL8_SPIOL</name>
<feature type="region of interest" description="Disordered" evidence="5">
    <location>
        <begin position="430"/>
        <end position="487"/>
    </location>
</feature>
<dbReference type="Pfam" id="PF08144">
    <property type="entry name" value="CPL"/>
    <property type="match status" value="1"/>
</dbReference>
<dbReference type="SMART" id="SM00025">
    <property type="entry name" value="Pumilio"/>
    <property type="match status" value="5"/>
</dbReference>
<dbReference type="InterPro" id="IPR011989">
    <property type="entry name" value="ARM-like"/>
</dbReference>
<dbReference type="InterPro" id="IPR012959">
    <property type="entry name" value="CPL_dom"/>
</dbReference>
<feature type="region of interest" description="Disordered" evidence="5">
    <location>
        <begin position="1"/>
        <end position="70"/>
    </location>
</feature>
<dbReference type="InterPro" id="IPR016024">
    <property type="entry name" value="ARM-type_fold"/>
</dbReference>
<gene>
    <name evidence="8" type="primary">LOC110788915</name>
</gene>